<dbReference type="EMBL" id="VBSP01000046">
    <property type="protein sequence ID" value="TLQ39826.1"/>
    <property type="molecule type" value="Genomic_DNA"/>
</dbReference>
<comment type="caution">
    <text evidence="7">The sequence shown here is derived from an EMBL/GenBank/DDBJ whole genome shotgun (WGS) entry which is preliminary data.</text>
</comment>
<dbReference type="OrthoDB" id="1647282at2"/>
<dbReference type="Pfam" id="PF03899">
    <property type="entry name" value="ATP-synt_I"/>
    <property type="match status" value="1"/>
</dbReference>
<keyword evidence="4 6" id="KW-1133">Transmembrane helix</keyword>
<evidence type="ECO:0000256" key="3">
    <source>
        <dbReference type="ARBA" id="ARBA00022692"/>
    </source>
</evidence>
<evidence type="ECO:0000256" key="1">
    <source>
        <dbReference type="ARBA" id="ARBA00004651"/>
    </source>
</evidence>
<comment type="subcellular location">
    <subcellularLocation>
        <location evidence="1">Cell membrane</location>
        <topology evidence="1">Multi-pass membrane protein</topology>
    </subcellularLocation>
</comment>
<evidence type="ECO:0000256" key="6">
    <source>
        <dbReference type="SAM" id="Phobius"/>
    </source>
</evidence>
<evidence type="ECO:0000256" key="5">
    <source>
        <dbReference type="ARBA" id="ARBA00023136"/>
    </source>
</evidence>
<evidence type="ECO:0000256" key="4">
    <source>
        <dbReference type="ARBA" id="ARBA00022989"/>
    </source>
</evidence>
<name>A0A5R9DU50_9LACT</name>
<reference evidence="7 8" key="1">
    <citation type="submission" date="2019-05" db="EMBL/GenBank/DDBJ databases">
        <title>The metagenome of a microbial culture collection derived from dairy environment covers the genomic content of the human microbiome.</title>
        <authorList>
            <person name="Roder T."/>
            <person name="Wuthrich D."/>
            <person name="Sattari Z."/>
            <person name="Von Ah U."/>
            <person name="Bar C."/>
            <person name="Ronchi F."/>
            <person name="Macpherson A.J."/>
            <person name="Ganal-Vonarburg S.C."/>
            <person name="Bruggmann R."/>
            <person name="Vergeres G."/>
        </authorList>
    </citation>
    <scope>NUCLEOTIDE SEQUENCE [LARGE SCALE GENOMIC DNA]</scope>
    <source>
        <strain evidence="7 8">FAM 24227</strain>
    </source>
</reference>
<proteinExistence type="predicted"/>
<dbReference type="AlphaFoldDB" id="A0A5R9DU50"/>
<gene>
    <name evidence="7" type="ORF">FEZ33_10100</name>
</gene>
<dbReference type="Proteomes" id="UP000306420">
    <property type="component" value="Unassembled WGS sequence"/>
</dbReference>
<feature type="transmembrane region" description="Helical" evidence="6">
    <location>
        <begin position="84"/>
        <end position="103"/>
    </location>
</feature>
<evidence type="ECO:0000313" key="7">
    <source>
        <dbReference type="EMBL" id="TLQ39826.1"/>
    </source>
</evidence>
<evidence type="ECO:0000256" key="2">
    <source>
        <dbReference type="ARBA" id="ARBA00022475"/>
    </source>
</evidence>
<keyword evidence="3 6" id="KW-0812">Transmembrane</keyword>
<keyword evidence="2" id="KW-1003">Cell membrane</keyword>
<evidence type="ECO:0000313" key="8">
    <source>
        <dbReference type="Proteomes" id="UP000306420"/>
    </source>
</evidence>
<feature type="transmembrane region" description="Helical" evidence="6">
    <location>
        <begin position="58"/>
        <end position="78"/>
    </location>
</feature>
<accession>A0A5R9DU50</accession>
<dbReference type="InterPro" id="IPR005598">
    <property type="entry name" value="ATP_synth_I"/>
</dbReference>
<sequence length="112" mass="13505">MNKRMLVAFVIISTAILCMFEWSYGLGWLYGWFFIFIRRTFMYKYLNYVSDKKSFNMGLYILYTVLSFAIVIGTIYLAIQMKEWIHPVSVFVAYIIDYMFWMIKSMSQSKKE</sequence>
<protein>
    <submittedName>
        <fullName evidence="7">Uncharacterized protein</fullName>
    </submittedName>
</protein>
<feature type="transmembrane region" description="Helical" evidence="6">
    <location>
        <begin position="6"/>
        <end position="37"/>
    </location>
</feature>
<keyword evidence="5 6" id="KW-0472">Membrane</keyword>
<organism evidence="7 8">
    <name type="scientific">Ruoffia tabacinasalis</name>
    <dbReference type="NCBI Taxonomy" id="87458"/>
    <lineage>
        <taxon>Bacteria</taxon>
        <taxon>Bacillati</taxon>
        <taxon>Bacillota</taxon>
        <taxon>Bacilli</taxon>
        <taxon>Lactobacillales</taxon>
        <taxon>Aerococcaceae</taxon>
        <taxon>Ruoffia</taxon>
    </lineage>
</organism>